<dbReference type="Gene3D" id="3.40.50.10810">
    <property type="entry name" value="Tandem AAA-ATPase domain"/>
    <property type="match status" value="2"/>
</dbReference>
<evidence type="ECO:0000313" key="7">
    <source>
        <dbReference type="EMBL" id="TFL03828.1"/>
    </source>
</evidence>
<dbReference type="GO" id="GO:0005634">
    <property type="term" value="C:nucleus"/>
    <property type="evidence" value="ECO:0007669"/>
    <property type="project" value="TreeGrafter"/>
</dbReference>
<dbReference type="OrthoDB" id="423559at2759"/>
<dbReference type="STRING" id="1884261.A0A5C3QR22"/>
<dbReference type="SMART" id="SM00490">
    <property type="entry name" value="HELICc"/>
    <property type="match status" value="1"/>
</dbReference>
<dbReference type="CDD" id="cd18008">
    <property type="entry name" value="DEXDc_SHPRH-like"/>
    <property type="match status" value="1"/>
</dbReference>
<feature type="domain" description="Helicase ATP-binding" evidence="5">
    <location>
        <begin position="44"/>
        <end position="255"/>
    </location>
</feature>
<dbReference type="InterPro" id="IPR038718">
    <property type="entry name" value="SNF2-like_sf"/>
</dbReference>
<proteinExistence type="predicted"/>
<organism evidence="7 8">
    <name type="scientific">Pterulicium gracile</name>
    <dbReference type="NCBI Taxonomy" id="1884261"/>
    <lineage>
        <taxon>Eukaryota</taxon>
        <taxon>Fungi</taxon>
        <taxon>Dikarya</taxon>
        <taxon>Basidiomycota</taxon>
        <taxon>Agaricomycotina</taxon>
        <taxon>Agaricomycetes</taxon>
        <taxon>Agaricomycetidae</taxon>
        <taxon>Agaricales</taxon>
        <taxon>Pleurotineae</taxon>
        <taxon>Pterulaceae</taxon>
        <taxon>Pterulicium</taxon>
    </lineage>
</organism>
<dbReference type="GO" id="GO:0005524">
    <property type="term" value="F:ATP binding"/>
    <property type="evidence" value="ECO:0007669"/>
    <property type="project" value="UniProtKB-KW"/>
</dbReference>
<dbReference type="GO" id="GO:0016787">
    <property type="term" value="F:hydrolase activity"/>
    <property type="evidence" value="ECO:0007669"/>
    <property type="project" value="UniProtKB-KW"/>
</dbReference>
<evidence type="ECO:0000256" key="2">
    <source>
        <dbReference type="ARBA" id="ARBA00022801"/>
    </source>
</evidence>
<dbReference type="InterPro" id="IPR014001">
    <property type="entry name" value="Helicase_ATP-bd"/>
</dbReference>
<dbReference type="PROSITE" id="PS51192">
    <property type="entry name" value="HELICASE_ATP_BIND_1"/>
    <property type="match status" value="1"/>
</dbReference>
<dbReference type="Gene3D" id="3.40.50.300">
    <property type="entry name" value="P-loop containing nucleotide triphosphate hydrolases"/>
    <property type="match status" value="1"/>
</dbReference>
<evidence type="ECO:0000259" key="6">
    <source>
        <dbReference type="PROSITE" id="PS51194"/>
    </source>
</evidence>
<keyword evidence="8" id="KW-1185">Reference proteome</keyword>
<accession>A0A5C3QR22</accession>
<dbReference type="InterPro" id="IPR050628">
    <property type="entry name" value="SNF2_RAD54_helicase_TF"/>
</dbReference>
<protein>
    <submittedName>
        <fullName evidence="7">SNF2 family N-terminal domain-containing protein</fullName>
    </submittedName>
</protein>
<evidence type="ECO:0000256" key="4">
    <source>
        <dbReference type="SAM" id="MobiDB-lite"/>
    </source>
</evidence>
<dbReference type="SUPFAM" id="SSF52540">
    <property type="entry name" value="P-loop containing nucleoside triphosphate hydrolases"/>
    <property type="match status" value="2"/>
</dbReference>
<sequence length="637" mass="71008">MGGMDSEDVHAEITEEDRTVKGFRSEIRLLPHQVIGKNWMKDREDPVAKRYGGILADDMGLGKTIQTLTRIVEGRPKRGDRDAGWAATTLIVCPLALLGQWASEIKKMCIGLTVVEHHGSTRTNDPLALSRAHVVLTTYDVVKSEHGLFDPSSAVKPSSSKSAAGKGNYSSDDSSVEELKALPAKKSTKKLKTALFGVRWWRVVLDEGHNIKNKGTKAAISCAALDAKYRWVLTGTPLQNNVVELYSLFRFLRIKPFSDWAIFNEQIAKPIANGRGGTRAMKRLHVVLKNVMLRRKKTDYVNGVPLIKLPARNVQVLSCTFNEVERTFYTALEQKMDVVLKKLMARGGNYTSILVLLLRLRQACDHPSLVSKDYKKDIEGIDSTPVKDSKTSDAGADPDDLIAAFEKLGVARSCHMCQIELTSSNSSDKHKSKHCDTCLPLALQAEAQDGSSAKIREILKLLKETDERSDGEEKTIIFSQFTSMLDLIEPFLRERGVRFVRYDGSMSKEDREASLEKIKNNAKCQVILVSFKAGSTGLNLTCCNNVILVDIWWNPALEDQAFDRAHRMGQTRDVSIWKLKIDDTVEDRILALQDSKRELAAAALSGDKIKNMKLGKDDLLALFRPGGRDDDEEDFSD</sequence>
<dbReference type="Pfam" id="PF00176">
    <property type="entry name" value="SNF2-rel_dom"/>
    <property type="match status" value="1"/>
</dbReference>
<dbReference type="CDD" id="cd18793">
    <property type="entry name" value="SF2_C_SNF"/>
    <property type="match status" value="1"/>
</dbReference>
<dbReference type="InterPro" id="IPR027417">
    <property type="entry name" value="P-loop_NTPase"/>
</dbReference>
<dbReference type="GO" id="GO:0008094">
    <property type="term" value="F:ATP-dependent activity, acting on DNA"/>
    <property type="evidence" value="ECO:0007669"/>
    <property type="project" value="TreeGrafter"/>
</dbReference>
<name>A0A5C3QR22_9AGAR</name>
<dbReference type="InterPro" id="IPR049730">
    <property type="entry name" value="SNF2/RAD54-like_C"/>
</dbReference>
<evidence type="ECO:0000256" key="3">
    <source>
        <dbReference type="ARBA" id="ARBA00022840"/>
    </source>
</evidence>
<evidence type="ECO:0000313" key="8">
    <source>
        <dbReference type="Proteomes" id="UP000305067"/>
    </source>
</evidence>
<feature type="domain" description="Helicase C-terminal" evidence="6">
    <location>
        <begin position="454"/>
        <end position="620"/>
    </location>
</feature>
<dbReference type="InterPro" id="IPR001650">
    <property type="entry name" value="Helicase_C-like"/>
</dbReference>
<keyword evidence="2" id="KW-0378">Hydrolase</keyword>
<reference evidence="7 8" key="1">
    <citation type="journal article" date="2019" name="Nat. Ecol. Evol.">
        <title>Megaphylogeny resolves global patterns of mushroom evolution.</title>
        <authorList>
            <person name="Varga T."/>
            <person name="Krizsan K."/>
            <person name="Foldi C."/>
            <person name="Dima B."/>
            <person name="Sanchez-Garcia M."/>
            <person name="Sanchez-Ramirez S."/>
            <person name="Szollosi G.J."/>
            <person name="Szarkandi J.G."/>
            <person name="Papp V."/>
            <person name="Albert L."/>
            <person name="Andreopoulos W."/>
            <person name="Angelini C."/>
            <person name="Antonin V."/>
            <person name="Barry K.W."/>
            <person name="Bougher N.L."/>
            <person name="Buchanan P."/>
            <person name="Buyck B."/>
            <person name="Bense V."/>
            <person name="Catcheside P."/>
            <person name="Chovatia M."/>
            <person name="Cooper J."/>
            <person name="Damon W."/>
            <person name="Desjardin D."/>
            <person name="Finy P."/>
            <person name="Geml J."/>
            <person name="Haridas S."/>
            <person name="Hughes K."/>
            <person name="Justo A."/>
            <person name="Karasinski D."/>
            <person name="Kautmanova I."/>
            <person name="Kiss B."/>
            <person name="Kocsube S."/>
            <person name="Kotiranta H."/>
            <person name="LaButti K.M."/>
            <person name="Lechner B.E."/>
            <person name="Liimatainen K."/>
            <person name="Lipzen A."/>
            <person name="Lukacs Z."/>
            <person name="Mihaltcheva S."/>
            <person name="Morgado L.N."/>
            <person name="Niskanen T."/>
            <person name="Noordeloos M.E."/>
            <person name="Ohm R.A."/>
            <person name="Ortiz-Santana B."/>
            <person name="Ovrebo C."/>
            <person name="Racz N."/>
            <person name="Riley R."/>
            <person name="Savchenko A."/>
            <person name="Shiryaev A."/>
            <person name="Soop K."/>
            <person name="Spirin V."/>
            <person name="Szebenyi C."/>
            <person name="Tomsovsky M."/>
            <person name="Tulloss R.E."/>
            <person name="Uehling J."/>
            <person name="Grigoriev I.V."/>
            <person name="Vagvolgyi C."/>
            <person name="Papp T."/>
            <person name="Martin F.M."/>
            <person name="Miettinen O."/>
            <person name="Hibbett D.S."/>
            <person name="Nagy L.G."/>
        </authorList>
    </citation>
    <scope>NUCLEOTIDE SEQUENCE [LARGE SCALE GENOMIC DNA]</scope>
    <source>
        <strain evidence="7 8">CBS 309.79</strain>
    </source>
</reference>
<feature type="compositionally biased region" description="Low complexity" evidence="4">
    <location>
        <begin position="152"/>
        <end position="171"/>
    </location>
</feature>
<dbReference type="GO" id="GO:0006281">
    <property type="term" value="P:DNA repair"/>
    <property type="evidence" value="ECO:0007669"/>
    <property type="project" value="TreeGrafter"/>
</dbReference>
<dbReference type="PANTHER" id="PTHR45626:SF14">
    <property type="entry name" value="ATP-DEPENDENT DNA HELICASE (EUROFUNG)"/>
    <property type="match status" value="1"/>
</dbReference>
<dbReference type="PANTHER" id="PTHR45626">
    <property type="entry name" value="TRANSCRIPTION TERMINATION FACTOR 2-RELATED"/>
    <property type="match status" value="1"/>
</dbReference>
<dbReference type="Pfam" id="PF00271">
    <property type="entry name" value="Helicase_C"/>
    <property type="match status" value="1"/>
</dbReference>
<dbReference type="EMBL" id="ML178819">
    <property type="protein sequence ID" value="TFL03828.1"/>
    <property type="molecule type" value="Genomic_DNA"/>
</dbReference>
<feature type="region of interest" description="Disordered" evidence="4">
    <location>
        <begin position="151"/>
        <end position="173"/>
    </location>
</feature>
<dbReference type="InterPro" id="IPR000330">
    <property type="entry name" value="SNF2_N"/>
</dbReference>
<dbReference type="Proteomes" id="UP000305067">
    <property type="component" value="Unassembled WGS sequence"/>
</dbReference>
<gene>
    <name evidence="7" type="ORF">BDV98DRAFT_503093</name>
</gene>
<dbReference type="SMART" id="SM00487">
    <property type="entry name" value="DEXDc"/>
    <property type="match status" value="1"/>
</dbReference>
<evidence type="ECO:0000256" key="1">
    <source>
        <dbReference type="ARBA" id="ARBA00022741"/>
    </source>
</evidence>
<keyword evidence="3" id="KW-0067">ATP-binding</keyword>
<dbReference type="AlphaFoldDB" id="A0A5C3QR22"/>
<keyword evidence="1" id="KW-0547">Nucleotide-binding</keyword>
<evidence type="ECO:0000259" key="5">
    <source>
        <dbReference type="PROSITE" id="PS51192"/>
    </source>
</evidence>
<dbReference type="PROSITE" id="PS51194">
    <property type="entry name" value="HELICASE_CTER"/>
    <property type="match status" value="1"/>
</dbReference>